<dbReference type="AlphaFoldDB" id="A0A6J6CWF7"/>
<accession>A0A6J6CWF7</accession>
<gene>
    <name evidence="1" type="ORF">UFOPK1358_01835</name>
</gene>
<reference evidence="1" key="1">
    <citation type="submission" date="2020-05" db="EMBL/GenBank/DDBJ databases">
        <authorList>
            <person name="Chiriac C."/>
            <person name="Salcher M."/>
            <person name="Ghai R."/>
            <person name="Kavagutti S V."/>
        </authorList>
    </citation>
    <scope>NUCLEOTIDE SEQUENCE</scope>
</reference>
<organism evidence="1">
    <name type="scientific">freshwater metagenome</name>
    <dbReference type="NCBI Taxonomy" id="449393"/>
    <lineage>
        <taxon>unclassified sequences</taxon>
        <taxon>metagenomes</taxon>
        <taxon>ecological metagenomes</taxon>
    </lineage>
</organism>
<name>A0A6J6CWF7_9ZZZZ</name>
<dbReference type="EMBL" id="CAEZSF010000246">
    <property type="protein sequence ID" value="CAB4554573.1"/>
    <property type="molecule type" value="Genomic_DNA"/>
</dbReference>
<evidence type="ECO:0000313" key="1">
    <source>
        <dbReference type="EMBL" id="CAB4554573.1"/>
    </source>
</evidence>
<protein>
    <submittedName>
        <fullName evidence="1">Unannotated protein</fullName>
    </submittedName>
</protein>
<sequence length="86" mass="9645">MESFNSACTNQGTQFELHLADGTVQQVEGADAYQQEQSMTTFFCSNAGRQTVDCWSVRVASFRTDSILWIRRLEAASAEIRHLKPA</sequence>
<proteinExistence type="predicted"/>